<comment type="similarity">
    <text evidence="2">Belongs to the membrane fusion protein (MFP) (TC 8.A.1) family.</text>
</comment>
<proteinExistence type="inferred from homology"/>
<feature type="domain" description="Multidrug resistance protein MdtA-like barrel-sandwich hybrid" evidence="6">
    <location>
        <begin position="68"/>
        <end position="205"/>
    </location>
</feature>
<feature type="region of interest" description="Disordered" evidence="4">
    <location>
        <begin position="232"/>
        <end position="252"/>
    </location>
</feature>
<dbReference type="NCBIfam" id="TIGR01730">
    <property type="entry name" value="RND_mfp"/>
    <property type="match status" value="1"/>
</dbReference>
<dbReference type="PANTHER" id="PTHR30158">
    <property type="entry name" value="ACRA/E-RELATED COMPONENT OF DRUG EFFLUX TRANSPORTER"/>
    <property type="match status" value="1"/>
</dbReference>
<dbReference type="EMBL" id="CP081869">
    <property type="protein sequence ID" value="QZO01493.1"/>
    <property type="molecule type" value="Genomic_DNA"/>
</dbReference>
<dbReference type="InterPro" id="IPR006143">
    <property type="entry name" value="RND_pump_MFP"/>
</dbReference>
<dbReference type="Gene3D" id="2.40.50.100">
    <property type="match status" value="1"/>
</dbReference>
<dbReference type="InterPro" id="IPR058626">
    <property type="entry name" value="MdtA-like_b-barrel"/>
</dbReference>
<dbReference type="InterPro" id="IPR058625">
    <property type="entry name" value="MdtA-like_BSH"/>
</dbReference>
<evidence type="ECO:0000259" key="8">
    <source>
        <dbReference type="Pfam" id="PF25967"/>
    </source>
</evidence>
<evidence type="ECO:0000259" key="5">
    <source>
        <dbReference type="Pfam" id="PF25876"/>
    </source>
</evidence>
<dbReference type="SUPFAM" id="SSF111369">
    <property type="entry name" value="HlyD-like secretion proteins"/>
    <property type="match status" value="1"/>
</dbReference>
<comment type="subcellular location">
    <subcellularLocation>
        <location evidence="1">Cell envelope</location>
    </subcellularLocation>
</comment>
<dbReference type="InterPro" id="IPR058627">
    <property type="entry name" value="MdtA-like_C"/>
</dbReference>
<evidence type="ECO:0000259" key="6">
    <source>
        <dbReference type="Pfam" id="PF25917"/>
    </source>
</evidence>
<accession>A0A9E6RB23</accession>
<dbReference type="KEGG" id="cmet:K6K41_08695"/>
<evidence type="ECO:0000313" key="9">
    <source>
        <dbReference type="EMBL" id="QZO01493.1"/>
    </source>
</evidence>
<dbReference type="RefSeq" id="WP_261404776.1">
    <property type="nucleotide sequence ID" value="NZ_CP081869.1"/>
</dbReference>
<dbReference type="PANTHER" id="PTHR30158:SF10">
    <property type="entry name" value="CATION EFFLUX PUMP"/>
    <property type="match status" value="1"/>
</dbReference>
<feature type="compositionally biased region" description="Basic and acidic residues" evidence="4">
    <location>
        <begin position="239"/>
        <end position="252"/>
    </location>
</feature>
<evidence type="ECO:0000256" key="1">
    <source>
        <dbReference type="ARBA" id="ARBA00004196"/>
    </source>
</evidence>
<organism evidence="9 10">
    <name type="scientific">Chenggangzhangella methanolivorans</name>
    <dbReference type="NCBI Taxonomy" id="1437009"/>
    <lineage>
        <taxon>Bacteria</taxon>
        <taxon>Pseudomonadati</taxon>
        <taxon>Pseudomonadota</taxon>
        <taxon>Alphaproteobacteria</taxon>
        <taxon>Hyphomicrobiales</taxon>
        <taxon>Methylopilaceae</taxon>
        <taxon>Chenggangzhangella</taxon>
    </lineage>
</organism>
<feature type="region of interest" description="Disordered" evidence="4">
    <location>
        <begin position="368"/>
        <end position="390"/>
    </location>
</feature>
<feature type="domain" description="Multidrug resistance protein MdtA-like beta-barrel" evidence="7">
    <location>
        <begin position="239"/>
        <end position="300"/>
    </location>
</feature>
<evidence type="ECO:0000313" key="10">
    <source>
        <dbReference type="Proteomes" id="UP000825701"/>
    </source>
</evidence>
<dbReference type="Gene3D" id="2.40.420.20">
    <property type="match status" value="1"/>
</dbReference>
<reference evidence="9" key="1">
    <citation type="submission" date="2021-08" db="EMBL/GenBank/DDBJ databases">
        <authorList>
            <person name="Zhang H."/>
            <person name="Xu M."/>
            <person name="Yu Z."/>
            <person name="Yang L."/>
            <person name="Cai Y."/>
        </authorList>
    </citation>
    <scope>NUCLEOTIDE SEQUENCE</scope>
    <source>
        <strain evidence="9">CHL1</strain>
    </source>
</reference>
<keyword evidence="3" id="KW-0175">Coiled coil</keyword>
<gene>
    <name evidence="9" type="ORF">K6K41_08695</name>
</gene>
<dbReference type="GO" id="GO:0046677">
    <property type="term" value="P:response to antibiotic"/>
    <property type="evidence" value="ECO:0007669"/>
    <property type="project" value="TreeGrafter"/>
</dbReference>
<keyword evidence="10" id="KW-1185">Reference proteome</keyword>
<feature type="domain" description="Multidrug resistance protein MdtA-like C-terminal permuted SH3" evidence="8">
    <location>
        <begin position="307"/>
        <end position="366"/>
    </location>
</feature>
<dbReference type="Gene3D" id="1.10.287.470">
    <property type="entry name" value="Helix hairpin bin"/>
    <property type="match status" value="1"/>
</dbReference>
<dbReference type="GO" id="GO:0005886">
    <property type="term" value="C:plasma membrane"/>
    <property type="evidence" value="ECO:0007669"/>
    <property type="project" value="TreeGrafter"/>
</dbReference>
<evidence type="ECO:0000256" key="2">
    <source>
        <dbReference type="ARBA" id="ARBA00009477"/>
    </source>
</evidence>
<sequence length="390" mass="42042">MRARGPIGVFTAVALVAGAGAFFYSRNVVPSTAQTPAAPPPAVTVAAPLVQKLVDYDEFTGRFEPTATVEIRPRVSGYITEINFTDGQVVEAGQTLFVIDQRPYETALAQAEATLAGARAQLTFAEADAKRSQELVRSSNIAVATHEQRVQQRQAADANLRAAEAALKRARLDLDFTEVRSPLRGRVSNRRIDLGNLVTGDGASTVLTNVVAQDNLYFTFDISEGDLRARRRAPGSAARDGHGMKVDARQDGEASWTQSGVLDFLDNRLRPGSGTIRARATFPNPDGALTPGQFGRIRLPRGDAYEAVLIPESAVMNDQYNKVALVVDDGNVVRQRQIKLGPAQRGGLIIVREGLKANERVVINGLMQAKPNQPVRPQPGSIEQNDVPAS</sequence>
<dbReference type="InterPro" id="IPR058624">
    <property type="entry name" value="MdtA-like_HH"/>
</dbReference>
<dbReference type="GO" id="GO:0022857">
    <property type="term" value="F:transmembrane transporter activity"/>
    <property type="evidence" value="ECO:0007669"/>
    <property type="project" value="InterPro"/>
</dbReference>
<feature type="domain" description="Multidrug resistance protein MdtA-like alpha-helical hairpin" evidence="5">
    <location>
        <begin position="108"/>
        <end position="177"/>
    </location>
</feature>
<evidence type="ECO:0000256" key="3">
    <source>
        <dbReference type="SAM" id="Coils"/>
    </source>
</evidence>
<dbReference type="Pfam" id="PF25967">
    <property type="entry name" value="RND-MFP_C"/>
    <property type="match status" value="1"/>
</dbReference>
<feature type="coiled-coil region" evidence="3">
    <location>
        <begin position="153"/>
        <end position="180"/>
    </location>
</feature>
<evidence type="ECO:0000259" key="7">
    <source>
        <dbReference type="Pfam" id="PF25944"/>
    </source>
</evidence>
<dbReference type="Gene3D" id="2.40.30.170">
    <property type="match status" value="1"/>
</dbReference>
<evidence type="ECO:0000256" key="4">
    <source>
        <dbReference type="SAM" id="MobiDB-lite"/>
    </source>
</evidence>
<dbReference type="Pfam" id="PF25944">
    <property type="entry name" value="Beta-barrel_RND"/>
    <property type="match status" value="1"/>
</dbReference>
<dbReference type="GO" id="GO:0030313">
    <property type="term" value="C:cell envelope"/>
    <property type="evidence" value="ECO:0007669"/>
    <property type="project" value="UniProtKB-SubCell"/>
</dbReference>
<dbReference type="AlphaFoldDB" id="A0A9E6RB23"/>
<dbReference type="Proteomes" id="UP000825701">
    <property type="component" value="Chromosome"/>
</dbReference>
<dbReference type="Pfam" id="PF25917">
    <property type="entry name" value="BSH_RND"/>
    <property type="match status" value="1"/>
</dbReference>
<name>A0A9E6RB23_9HYPH</name>
<protein>
    <submittedName>
        <fullName evidence="9">Efflux RND transporter periplasmic adaptor subunit</fullName>
    </submittedName>
</protein>
<dbReference type="Pfam" id="PF25876">
    <property type="entry name" value="HH_MFP_RND"/>
    <property type="match status" value="1"/>
</dbReference>
<dbReference type="FunFam" id="2.40.420.20:FF:000001">
    <property type="entry name" value="Efflux RND transporter periplasmic adaptor subunit"/>
    <property type="match status" value="1"/>
</dbReference>